<dbReference type="InterPro" id="IPR006083">
    <property type="entry name" value="PRK/URK"/>
</dbReference>
<dbReference type="InterPro" id="IPR027417">
    <property type="entry name" value="P-loop_NTPase"/>
</dbReference>
<organism evidence="2 3">
    <name type="scientific">Psychrobacillus psychrodurans</name>
    <dbReference type="NCBI Taxonomy" id="126157"/>
    <lineage>
        <taxon>Bacteria</taxon>
        <taxon>Bacillati</taxon>
        <taxon>Bacillota</taxon>
        <taxon>Bacilli</taxon>
        <taxon>Bacillales</taxon>
        <taxon>Bacillaceae</taxon>
        <taxon>Psychrobacillus</taxon>
    </lineage>
</organism>
<sequence>MQPFVISIAAVSGGGKTTIVRQLSEKLHNSKSLFFDNYDFEGPDDIIKWLDSGAIYEEWNLSPLLKDLEILLTEQLNFIILDYPFAYKHSMIREFIDFTVFIDTPLDVALARRLTRDFQNSTNRNILQGLDNYVSRGRRGYLEMLKTIKPDSDISVDGTLPVLEIVNIICDRIKRCK</sequence>
<reference evidence="2" key="1">
    <citation type="submission" date="2022-05" db="EMBL/GenBank/DDBJ databases">
        <authorList>
            <person name="Colautti A."/>
            <person name="Iacumin L."/>
        </authorList>
    </citation>
    <scope>NUCLEOTIDE SEQUENCE</scope>
    <source>
        <strain evidence="2">DSM 30747</strain>
    </source>
</reference>
<name>A0A9X3L8G8_9BACI</name>
<dbReference type="NCBIfam" id="NF006085">
    <property type="entry name" value="PRK08233.1"/>
    <property type="match status" value="1"/>
</dbReference>
<keyword evidence="3" id="KW-1185">Reference proteome</keyword>
<dbReference type="AlphaFoldDB" id="A0A9X3L8G8"/>
<dbReference type="GO" id="GO:0016301">
    <property type="term" value="F:kinase activity"/>
    <property type="evidence" value="ECO:0007669"/>
    <property type="project" value="InterPro"/>
</dbReference>
<dbReference type="SUPFAM" id="SSF52540">
    <property type="entry name" value="P-loop containing nucleoside triphosphate hydrolases"/>
    <property type="match status" value="1"/>
</dbReference>
<dbReference type="Gene3D" id="3.40.50.300">
    <property type="entry name" value="P-loop containing nucleotide triphosphate hydrolases"/>
    <property type="match status" value="1"/>
</dbReference>
<comment type="caution">
    <text evidence="2">The sequence shown here is derived from an EMBL/GenBank/DDBJ whole genome shotgun (WGS) entry which is preliminary data.</text>
</comment>
<dbReference type="Proteomes" id="UP001152172">
    <property type="component" value="Unassembled WGS sequence"/>
</dbReference>
<evidence type="ECO:0000259" key="1">
    <source>
        <dbReference type="Pfam" id="PF00485"/>
    </source>
</evidence>
<evidence type="ECO:0000313" key="3">
    <source>
        <dbReference type="Proteomes" id="UP001152172"/>
    </source>
</evidence>
<dbReference type="GO" id="GO:0005524">
    <property type="term" value="F:ATP binding"/>
    <property type="evidence" value="ECO:0007669"/>
    <property type="project" value="InterPro"/>
</dbReference>
<dbReference type="EMBL" id="JAMKBI010000004">
    <property type="protein sequence ID" value="MCZ8533173.1"/>
    <property type="molecule type" value="Genomic_DNA"/>
</dbReference>
<evidence type="ECO:0000313" key="2">
    <source>
        <dbReference type="EMBL" id="MCZ8533173.1"/>
    </source>
</evidence>
<proteinExistence type="predicted"/>
<gene>
    <name evidence="2" type="ORF">M9R61_07375</name>
</gene>
<dbReference type="Pfam" id="PF00485">
    <property type="entry name" value="PRK"/>
    <property type="match status" value="1"/>
</dbReference>
<feature type="domain" description="Phosphoribulokinase/uridine kinase" evidence="1">
    <location>
        <begin position="86"/>
        <end position="120"/>
    </location>
</feature>
<accession>A0A9X3L8G8</accession>
<dbReference type="RefSeq" id="WP_269921601.1">
    <property type="nucleotide sequence ID" value="NZ_JAMKBI010000004.1"/>
</dbReference>
<protein>
    <recommendedName>
        <fullName evidence="1">Phosphoribulokinase/uridine kinase domain-containing protein</fullName>
    </recommendedName>
</protein>